<dbReference type="AlphaFoldDB" id="A0A5M7BGL2"/>
<evidence type="ECO:0000313" key="1">
    <source>
        <dbReference type="EMBL" id="KAA5826874.1"/>
    </source>
</evidence>
<name>A0A5M7BGL2_SACHI</name>
<dbReference type="OrthoDB" id="5242307at2"/>
<protein>
    <submittedName>
        <fullName evidence="1">Uncharacterized protein</fullName>
    </submittedName>
</protein>
<sequence>MAAAASGAVLAGMTVVGLPGTPAAPRVVEQAQSVVSASAPEFAVQQLLERRAEAIRAGDEAAFAATVDPQAPEAFRQRQLEWFRNLAAVPLAEWSYRLDATEPPVASGIWAPDVVLRYALAGVDGVPTQRSVEHSFVRRGDSWYVADDAGAHRWRGPWDFGPCHVVRTGNGLVIGHDREPVERVARQLDAVVRDVTGVWGPDWDQRVGVLIPASQEELRAMVGAEFAVDGIAAVAVADRVDTATRRVEGPRVVLNPRAAEELSDAALEVVLRHEITHIAARPYTVDGAPMWIREGFADYVGYRDTGLPPRDVAPALVRQLRTSGPPDQLPNSADFHQAGRRLDLAYQQSWSLVRHLVDRFGEQRVVHLYRRIAATDSPAEVEAALREETGLTTTQLTEDWATALPETFG</sequence>
<evidence type="ECO:0000313" key="2">
    <source>
        <dbReference type="Proteomes" id="UP000323946"/>
    </source>
</evidence>
<dbReference type="EMBL" id="VWPH01000017">
    <property type="protein sequence ID" value="KAA5826874.1"/>
    <property type="molecule type" value="Genomic_DNA"/>
</dbReference>
<organism evidence="1 2">
    <name type="scientific">Saccharopolyspora hirsuta</name>
    <dbReference type="NCBI Taxonomy" id="1837"/>
    <lineage>
        <taxon>Bacteria</taxon>
        <taxon>Bacillati</taxon>
        <taxon>Actinomycetota</taxon>
        <taxon>Actinomycetes</taxon>
        <taxon>Pseudonocardiales</taxon>
        <taxon>Pseudonocardiaceae</taxon>
        <taxon>Saccharopolyspora</taxon>
    </lineage>
</organism>
<dbReference type="Proteomes" id="UP000323946">
    <property type="component" value="Unassembled WGS sequence"/>
</dbReference>
<proteinExistence type="predicted"/>
<gene>
    <name evidence="1" type="ORF">F1721_30180</name>
</gene>
<accession>A0A5M7BGL2</accession>
<comment type="caution">
    <text evidence="1">The sequence shown here is derived from an EMBL/GenBank/DDBJ whole genome shotgun (WGS) entry which is preliminary data.</text>
</comment>
<keyword evidence="2" id="KW-1185">Reference proteome</keyword>
<reference evidence="1 2" key="1">
    <citation type="submission" date="2019-09" db="EMBL/GenBank/DDBJ databases">
        <title>Draft genome sequence of the thermophilic Saccharopolyspora hirsuta VKM Ac-666T.</title>
        <authorList>
            <person name="Lobastova T.G."/>
            <person name="Fokina V."/>
            <person name="Bragin E.Y."/>
            <person name="Shtratnikova V.Y."/>
            <person name="Starodumova I.P."/>
            <person name="Tarlachkov S.V."/>
            <person name="Donova M.V."/>
        </authorList>
    </citation>
    <scope>NUCLEOTIDE SEQUENCE [LARGE SCALE GENOMIC DNA]</scope>
    <source>
        <strain evidence="1 2">VKM Ac-666</strain>
    </source>
</reference>